<accession>A0A7X9RWR0</accession>
<keyword evidence="1" id="KW-1133">Transmembrane helix</keyword>
<keyword evidence="1" id="KW-0472">Membrane</keyword>
<evidence type="ECO:0000256" key="1">
    <source>
        <dbReference type="SAM" id="Phobius"/>
    </source>
</evidence>
<evidence type="ECO:0000313" key="2">
    <source>
        <dbReference type="EMBL" id="NME70141.1"/>
    </source>
</evidence>
<protein>
    <submittedName>
        <fullName evidence="2">Uncharacterized protein</fullName>
    </submittedName>
</protein>
<proteinExistence type="predicted"/>
<dbReference type="Proteomes" id="UP000576082">
    <property type="component" value="Unassembled WGS sequence"/>
</dbReference>
<keyword evidence="1" id="KW-0812">Transmembrane</keyword>
<reference evidence="2 3" key="1">
    <citation type="submission" date="2020-04" db="EMBL/GenBank/DDBJ databases">
        <title>Flammeovirga sp. SR4, a novel species isolated from seawater.</title>
        <authorList>
            <person name="Wang X."/>
        </authorList>
    </citation>
    <scope>NUCLEOTIDE SEQUENCE [LARGE SCALE GENOMIC DNA]</scope>
    <source>
        <strain evidence="2 3">ATCC 23126</strain>
    </source>
</reference>
<gene>
    <name evidence="2" type="ORF">HHU12_19355</name>
</gene>
<comment type="caution">
    <text evidence="2">The sequence shown here is derived from an EMBL/GenBank/DDBJ whole genome shotgun (WGS) entry which is preliminary data.</text>
</comment>
<sequence>MIPLQDFINQTLHWRLNLYALFLLSFVFTPLFGTENEDPIILISNDINIDGGFVSLTGGEVQFSNHPVLNINGDSATIIMDRLNAGTEESAVTINFIFNEKGISKIVSNEWMSLSHAIITVDGSAYAGDTGTFELFKSNNLMGDVPIHLLVDFPGYKSTFSKNDSSWSVTLRKMEELPFSYFNIFPAEEKQTLPITASTKITTITDTTASPSTSPWKTFEDDANTYFDESIINDEKSVLFASIKHDAVNSDKSSFEMRIGQGGQVYSIRNSTGKEVIPPQHREATNKKMAPWIDEVFQLIQVNIKKQYDTSTPHYFIHQAGTYFYADHMEKPFYSPVLMSAQLDENTFVMANWAQQGHLDKTTGDNIHHSKSIIYTKYSVVAEGVVEVTHLAYNFGEDELDFFNAPWGGVRMTTYPEVMLGENTIDGTVTGKFFKEMPGYTTSESTFDIRNTGGWLLYGAGTSDTDEAMALVFGKDFTVNPNRNDVLRFGSASKNGNNEPETEWRNYNVTEVIRYQNLTEGQSLLARYYYVFGSVSEVKNLIDDHDLVQSTKVEVVSTSDDGRVYNWRRNAVGEKPVLYGIAPVHLQLRNNPVDINFKPVFLIKYDDQYIPTYDPYKYTEGKPFKRNTQYIGLLGYADTRIYDEKDLY</sequence>
<keyword evidence="3" id="KW-1185">Reference proteome</keyword>
<dbReference type="EMBL" id="JABANE010000056">
    <property type="protein sequence ID" value="NME70141.1"/>
    <property type="molecule type" value="Genomic_DNA"/>
</dbReference>
<dbReference type="AlphaFoldDB" id="A0A7X9RWR0"/>
<dbReference type="RefSeq" id="WP_169658387.1">
    <property type="nucleotide sequence ID" value="NZ_JABANE010000056.1"/>
</dbReference>
<name>A0A7X9RWR0_9BACT</name>
<evidence type="ECO:0000313" key="3">
    <source>
        <dbReference type="Proteomes" id="UP000576082"/>
    </source>
</evidence>
<organism evidence="2 3">
    <name type="scientific">Flammeovirga aprica JL-4</name>
    <dbReference type="NCBI Taxonomy" id="694437"/>
    <lineage>
        <taxon>Bacteria</taxon>
        <taxon>Pseudomonadati</taxon>
        <taxon>Bacteroidota</taxon>
        <taxon>Cytophagia</taxon>
        <taxon>Cytophagales</taxon>
        <taxon>Flammeovirgaceae</taxon>
        <taxon>Flammeovirga</taxon>
    </lineage>
</organism>
<feature type="transmembrane region" description="Helical" evidence="1">
    <location>
        <begin position="12"/>
        <end position="33"/>
    </location>
</feature>